<dbReference type="EMBL" id="CP126655">
    <property type="protein sequence ID" value="WJZ93426.1"/>
    <property type="molecule type" value="Genomic_DNA"/>
</dbReference>
<sequence>MGRIYGGLGEERWGVFLTIGEGWGGGWVLHRGGWARKPYTRGGHDKRRGINNCRPREGASNLYHHGELVSQQERLTVGVEERGVGGRDDGFTLQEG</sequence>
<accession>A0ABY9CEH3</accession>
<evidence type="ECO:0000313" key="2">
    <source>
        <dbReference type="Proteomes" id="UP001227230"/>
    </source>
</evidence>
<proteinExistence type="predicted"/>
<gene>
    <name evidence="1" type="ORF">VitviT2T_012369</name>
</gene>
<organism evidence="1 2">
    <name type="scientific">Vitis vinifera</name>
    <name type="common">Grape</name>
    <dbReference type="NCBI Taxonomy" id="29760"/>
    <lineage>
        <taxon>Eukaryota</taxon>
        <taxon>Viridiplantae</taxon>
        <taxon>Streptophyta</taxon>
        <taxon>Embryophyta</taxon>
        <taxon>Tracheophyta</taxon>
        <taxon>Spermatophyta</taxon>
        <taxon>Magnoliopsida</taxon>
        <taxon>eudicotyledons</taxon>
        <taxon>Gunneridae</taxon>
        <taxon>Pentapetalae</taxon>
        <taxon>rosids</taxon>
        <taxon>Vitales</taxon>
        <taxon>Vitaceae</taxon>
        <taxon>Viteae</taxon>
        <taxon>Vitis</taxon>
    </lineage>
</organism>
<protein>
    <submittedName>
        <fullName evidence="1">Uncharacterized protein</fullName>
    </submittedName>
</protein>
<evidence type="ECO:0000313" key="1">
    <source>
        <dbReference type="EMBL" id="WJZ93426.1"/>
    </source>
</evidence>
<name>A0ABY9CEH3_VITVI</name>
<keyword evidence="2" id="KW-1185">Reference proteome</keyword>
<reference evidence="1 2" key="1">
    <citation type="journal article" date="2023" name="Hortic Res">
        <title>The complete reference genome for grapevine (Vitis vinifera L.) genetics and breeding.</title>
        <authorList>
            <person name="Shi X."/>
            <person name="Cao S."/>
            <person name="Wang X."/>
            <person name="Huang S."/>
            <person name="Wang Y."/>
            <person name="Liu Z."/>
            <person name="Liu W."/>
            <person name="Leng X."/>
            <person name="Peng Y."/>
            <person name="Wang N."/>
            <person name="Wang Y."/>
            <person name="Ma Z."/>
            <person name="Xu X."/>
            <person name="Zhang F."/>
            <person name="Xue H."/>
            <person name="Zhong H."/>
            <person name="Wang Y."/>
            <person name="Zhang K."/>
            <person name="Velt A."/>
            <person name="Avia K."/>
            <person name="Holtgrawe D."/>
            <person name="Grimplet J."/>
            <person name="Matus J.T."/>
            <person name="Ware D."/>
            <person name="Wu X."/>
            <person name="Wang H."/>
            <person name="Liu C."/>
            <person name="Fang Y."/>
            <person name="Rustenholz C."/>
            <person name="Cheng Z."/>
            <person name="Xiao H."/>
            <person name="Zhou Y."/>
        </authorList>
    </citation>
    <scope>NUCLEOTIDE SEQUENCE [LARGE SCALE GENOMIC DNA]</scope>
    <source>
        <strain evidence="2">cv. Pinot noir / PN40024</strain>
        <tissue evidence="1">Leaf</tissue>
    </source>
</reference>
<dbReference type="Proteomes" id="UP001227230">
    <property type="component" value="Chromosome 8"/>
</dbReference>